<protein>
    <submittedName>
        <fullName evidence="1">Uncharacterized protein</fullName>
    </submittedName>
</protein>
<reference evidence="2" key="1">
    <citation type="journal article" date="2018" name="Nat. Plants">
        <title>Whole-genome landscape of Medicago truncatula symbiotic genes.</title>
        <authorList>
            <person name="Pecrix Y."/>
            <person name="Staton S.E."/>
            <person name="Sallet E."/>
            <person name="Lelandais-Briere C."/>
            <person name="Moreau S."/>
            <person name="Carrere S."/>
            <person name="Blein T."/>
            <person name="Jardinaud M.F."/>
            <person name="Latrasse D."/>
            <person name="Zouine M."/>
            <person name="Zahm M."/>
            <person name="Kreplak J."/>
            <person name="Mayjonade B."/>
            <person name="Satge C."/>
            <person name="Perez M."/>
            <person name="Cauet S."/>
            <person name="Marande W."/>
            <person name="Chantry-Darmon C."/>
            <person name="Lopez-Roques C."/>
            <person name="Bouchez O."/>
            <person name="Berard A."/>
            <person name="Debelle F."/>
            <person name="Munos S."/>
            <person name="Bendahmane A."/>
            <person name="Berges H."/>
            <person name="Niebel A."/>
            <person name="Buitink J."/>
            <person name="Frugier F."/>
            <person name="Benhamed M."/>
            <person name="Crespi M."/>
            <person name="Gouzy J."/>
            <person name="Gamas P."/>
        </authorList>
    </citation>
    <scope>NUCLEOTIDE SEQUENCE [LARGE SCALE GENOMIC DNA]</scope>
    <source>
        <strain evidence="2">cv. Jemalong A17</strain>
    </source>
</reference>
<comment type="caution">
    <text evidence="1">The sequence shown here is derived from an EMBL/GenBank/DDBJ whole genome shotgun (WGS) entry which is preliminary data.</text>
</comment>
<dbReference type="Gramene" id="rna210">
    <property type="protein sequence ID" value="RHN76831.1"/>
    <property type="gene ID" value="gene210"/>
</dbReference>
<name>A0A396JJ91_MEDTR</name>
<accession>A0A396JJ91</accession>
<dbReference type="Proteomes" id="UP000265566">
    <property type="component" value="Chromosome 1"/>
</dbReference>
<evidence type="ECO:0000313" key="1">
    <source>
        <dbReference type="EMBL" id="RHN76831.1"/>
    </source>
</evidence>
<proteinExistence type="predicted"/>
<organism evidence="1 2">
    <name type="scientific">Medicago truncatula</name>
    <name type="common">Barrel medic</name>
    <name type="synonym">Medicago tribuloides</name>
    <dbReference type="NCBI Taxonomy" id="3880"/>
    <lineage>
        <taxon>Eukaryota</taxon>
        <taxon>Viridiplantae</taxon>
        <taxon>Streptophyta</taxon>
        <taxon>Embryophyta</taxon>
        <taxon>Tracheophyta</taxon>
        <taxon>Spermatophyta</taxon>
        <taxon>Magnoliopsida</taxon>
        <taxon>eudicotyledons</taxon>
        <taxon>Gunneridae</taxon>
        <taxon>Pentapetalae</taxon>
        <taxon>rosids</taxon>
        <taxon>fabids</taxon>
        <taxon>Fabales</taxon>
        <taxon>Fabaceae</taxon>
        <taxon>Papilionoideae</taxon>
        <taxon>50 kb inversion clade</taxon>
        <taxon>NPAAA clade</taxon>
        <taxon>Hologalegina</taxon>
        <taxon>IRL clade</taxon>
        <taxon>Trifolieae</taxon>
        <taxon>Medicago</taxon>
    </lineage>
</organism>
<dbReference type="AlphaFoldDB" id="A0A396JJ91"/>
<gene>
    <name evidence="1" type="ORF">MtrunA17_Chr1g0148161</name>
</gene>
<evidence type="ECO:0000313" key="2">
    <source>
        <dbReference type="Proteomes" id="UP000265566"/>
    </source>
</evidence>
<dbReference type="EMBL" id="PSQE01000001">
    <property type="protein sequence ID" value="RHN76831.1"/>
    <property type="molecule type" value="Genomic_DNA"/>
</dbReference>
<sequence>MRGYEGVYICVKSGYEAKIKQEENTLCFEVEELKVMYMLHVSLWHIESIVLWGHSVFYNVITLHMIWGDPRACTMGLF</sequence>